<dbReference type="Pfam" id="PF07784">
    <property type="entry name" value="DUF1622"/>
    <property type="match status" value="1"/>
</dbReference>
<gene>
    <name evidence="2" type="ORF">ACFFR3_09750</name>
</gene>
<feature type="transmembrane region" description="Helical" evidence="1">
    <location>
        <begin position="16"/>
        <end position="35"/>
    </location>
</feature>
<dbReference type="Proteomes" id="UP001589568">
    <property type="component" value="Unassembled WGS sequence"/>
</dbReference>
<evidence type="ECO:0000313" key="3">
    <source>
        <dbReference type="Proteomes" id="UP001589568"/>
    </source>
</evidence>
<keyword evidence="1" id="KW-0472">Membrane</keyword>
<reference evidence="2 3" key="1">
    <citation type="submission" date="2024-09" db="EMBL/GenBank/DDBJ databases">
        <authorList>
            <person name="Sun Q."/>
            <person name="Mori K."/>
        </authorList>
    </citation>
    <scope>NUCLEOTIDE SEQUENCE [LARGE SCALE GENOMIC DNA]</scope>
    <source>
        <strain evidence="2 3">JCM 3324</strain>
    </source>
</reference>
<keyword evidence="3" id="KW-1185">Reference proteome</keyword>
<feature type="transmembrane region" description="Helical" evidence="1">
    <location>
        <begin position="56"/>
        <end position="74"/>
    </location>
</feature>
<proteinExistence type="predicted"/>
<sequence length="122" mass="13281">MDLKPVIEMAGQAVDLAGVAAIVVGALAATCRFGYRLLLRHPAHDAYQRYRKGLGRAILLGLEFLVAADIIRTVAISPTFASVGVLAVIVLVRTFLSFSLEVELEGRWPWQQGPPAARRRQA</sequence>
<keyword evidence="1" id="KW-1133">Transmembrane helix</keyword>
<dbReference type="RefSeq" id="WP_379482967.1">
    <property type="nucleotide sequence ID" value="NZ_JBHMCF010000008.1"/>
</dbReference>
<dbReference type="PANTHER" id="PTHR38468:SF1">
    <property type="entry name" value="SLL0939 PROTEIN"/>
    <property type="match status" value="1"/>
</dbReference>
<accession>A0ABV5NHV2</accession>
<name>A0ABV5NHV2_9ACTN</name>
<feature type="transmembrane region" description="Helical" evidence="1">
    <location>
        <begin position="80"/>
        <end position="100"/>
    </location>
</feature>
<evidence type="ECO:0000256" key="1">
    <source>
        <dbReference type="SAM" id="Phobius"/>
    </source>
</evidence>
<comment type="caution">
    <text evidence="2">The sequence shown here is derived from an EMBL/GenBank/DDBJ whole genome shotgun (WGS) entry which is preliminary data.</text>
</comment>
<protein>
    <submittedName>
        <fullName evidence="2">DUF1622 domain-containing protein</fullName>
    </submittedName>
</protein>
<dbReference type="PANTHER" id="PTHR38468">
    <property type="entry name" value="SLL0939 PROTEIN"/>
    <property type="match status" value="1"/>
</dbReference>
<dbReference type="EMBL" id="JBHMCF010000008">
    <property type="protein sequence ID" value="MFB9469787.1"/>
    <property type="molecule type" value="Genomic_DNA"/>
</dbReference>
<organism evidence="2 3">
    <name type="scientific">Nonomuraea salmonea</name>
    <dbReference type="NCBI Taxonomy" id="46181"/>
    <lineage>
        <taxon>Bacteria</taxon>
        <taxon>Bacillati</taxon>
        <taxon>Actinomycetota</taxon>
        <taxon>Actinomycetes</taxon>
        <taxon>Streptosporangiales</taxon>
        <taxon>Streptosporangiaceae</taxon>
        <taxon>Nonomuraea</taxon>
    </lineage>
</organism>
<dbReference type="InterPro" id="IPR012427">
    <property type="entry name" value="DUF1622"/>
</dbReference>
<keyword evidence="1" id="KW-0812">Transmembrane</keyword>
<evidence type="ECO:0000313" key="2">
    <source>
        <dbReference type="EMBL" id="MFB9469787.1"/>
    </source>
</evidence>